<gene>
    <name evidence="1" type="ORF">KC19_VG074400</name>
</gene>
<dbReference type="EMBL" id="CM026426">
    <property type="protein sequence ID" value="KAG0572172.1"/>
    <property type="molecule type" value="Genomic_DNA"/>
</dbReference>
<proteinExistence type="predicted"/>
<dbReference type="AlphaFoldDB" id="A0A8T0HMY7"/>
<evidence type="ECO:0000313" key="1">
    <source>
        <dbReference type="EMBL" id="KAG0572172.1"/>
    </source>
</evidence>
<name>A0A8T0HMY7_CERPU</name>
<organism evidence="1 2">
    <name type="scientific">Ceratodon purpureus</name>
    <name type="common">Fire moss</name>
    <name type="synonym">Dicranum purpureum</name>
    <dbReference type="NCBI Taxonomy" id="3225"/>
    <lineage>
        <taxon>Eukaryota</taxon>
        <taxon>Viridiplantae</taxon>
        <taxon>Streptophyta</taxon>
        <taxon>Embryophyta</taxon>
        <taxon>Bryophyta</taxon>
        <taxon>Bryophytina</taxon>
        <taxon>Bryopsida</taxon>
        <taxon>Dicranidae</taxon>
        <taxon>Pseudoditrichales</taxon>
        <taxon>Ditrichaceae</taxon>
        <taxon>Ceratodon</taxon>
    </lineage>
</organism>
<evidence type="ECO:0000313" key="2">
    <source>
        <dbReference type="Proteomes" id="UP000822688"/>
    </source>
</evidence>
<comment type="caution">
    <text evidence="1">The sequence shown here is derived from an EMBL/GenBank/DDBJ whole genome shotgun (WGS) entry which is preliminary data.</text>
</comment>
<dbReference type="Proteomes" id="UP000822688">
    <property type="component" value="Chromosome V"/>
</dbReference>
<keyword evidence="2" id="KW-1185">Reference proteome</keyword>
<accession>A0A8T0HMY7</accession>
<reference evidence="1" key="1">
    <citation type="submission" date="2020-06" db="EMBL/GenBank/DDBJ databases">
        <title>WGS assembly of Ceratodon purpureus strain R40.</title>
        <authorList>
            <person name="Carey S.B."/>
            <person name="Jenkins J."/>
            <person name="Shu S."/>
            <person name="Lovell J.T."/>
            <person name="Sreedasyam A."/>
            <person name="Maumus F."/>
            <person name="Tiley G.P."/>
            <person name="Fernandez-Pozo N."/>
            <person name="Barry K."/>
            <person name="Chen C."/>
            <person name="Wang M."/>
            <person name="Lipzen A."/>
            <person name="Daum C."/>
            <person name="Saski C.A."/>
            <person name="Payton A.C."/>
            <person name="Mcbreen J.C."/>
            <person name="Conrad R.E."/>
            <person name="Kollar L.M."/>
            <person name="Olsson S."/>
            <person name="Huttunen S."/>
            <person name="Landis J.B."/>
            <person name="Wickett N.J."/>
            <person name="Johnson M.G."/>
            <person name="Rensing S.A."/>
            <person name="Grimwood J."/>
            <person name="Schmutz J."/>
            <person name="Mcdaniel S.F."/>
        </authorList>
    </citation>
    <scope>NUCLEOTIDE SEQUENCE</scope>
    <source>
        <strain evidence="1">R40</strain>
    </source>
</reference>
<protein>
    <submittedName>
        <fullName evidence="1">Uncharacterized protein</fullName>
    </submittedName>
</protein>
<sequence>MVCHAWQNLRGVHVYDCRVVSQQVAQQPRKYECGHHTRRNALLYLKFWVLALRNGDRESELVSKLIDPFWTKDVNVQILSLLLTELNPRTRDVWYLPPLSVCTKTVMSSRIAATRYAKCRVQGDFEFERIFCNTIYFFFWMVEKSLCTYKIPR</sequence>